<dbReference type="GO" id="GO:0006654">
    <property type="term" value="P:phosphatidic acid biosynthetic process"/>
    <property type="evidence" value="ECO:0007669"/>
    <property type="project" value="TreeGrafter"/>
</dbReference>
<dbReference type="GO" id="GO:0005886">
    <property type="term" value="C:plasma membrane"/>
    <property type="evidence" value="ECO:0007669"/>
    <property type="project" value="TreeGrafter"/>
</dbReference>
<feature type="domain" description="Phospholipid/glycerol acyltransferase" evidence="3">
    <location>
        <begin position="10"/>
        <end position="120"/>
    </location>
</feature>
<evidence type="ECO:0000256" key="2">
    <source>
        <dbReference type="ARBA" id="ARBA00023315"/>
    </source>
</evidence>
<name>A0AAU8DLZ1_9ACTN</name>
<dbReference type="AlphaFoldDB" id="A0AAU8DLZ1"/>
<dbReference type="PANTHER" id="PTHR10434">
    <property type="entry name" value="1-ACYL-SN-GLYCEROL-3-PHOSPHATE ACYLTRANSFERASE"/>
    <property type="match status" value="1"/>
</dbReference>
<dbReference type="Pfam" id="PF01553">
    <property type="entry name" value="Acyltransferase"/>
    <property type="match status" value="1"/>
</dbReference>
<protein>
    <submittedName>
        <fullName evidence="4">Lysophospholipid acyltransferase family protein</fullName>
    </submittedName>
</protein>
<keyword evidence="2 4" id="KW-0012">Acyltransferase</keyword>
<accession>A0AAU8DLZ1</accession>
<evidence type="ECO:0000313" key="4">
    <source>
        <dbReference type="EMBL" id="XCG62525.1"/>
    </source>
</evidence>
<reference evidence="4" key="1">
    <citation type="submission" date="2024-05" db="EMBL/GenBank/DDBJ databases">
        <authorList>
            <person name="Cai S.Y."/>
            <person name="Jin L.M."/>
            <person name="Li H.R."/>
        </authorList>
    </citation>
    <scope>NUCLEOTIDE SEQUENCE</scope>
    <source>
        <strain evidence="4">A5-74</strain>
    </source>
</reference>
<proteinExistence type="predicted"/>
<organism evidence="4">
    <name type="scientific">Nakamurella sp. A5-74</name>
    <dbReference type="NCBI Taxonomy" id="3158264"/>
    <lineage>
        <taxon>Bacteria</taxon>
        <taxon>Bacillati</taxon>
        <taxon>Actinomycetota</taxon>
        <taxon>Actinomycetes</taxon>
        <taxon>Nakamurellales</taxon>
        <taxon>Nakamurellaceae</taxon>
        <taxon>Nakamurella</taxon>
    </lineage>
</organism>
<keyword evidence="1" id="KW-0808">Transferase</keyword>
<dbReference type="CDD" id="cd07989">
    <property type="entry name" value="LPLAT_AGPAT-like"/>
    <property type="match status" value="1"/>
</dbReference>
<dbReference type="RefSeq" id="WP_353648140.1">
    <property type="nucleotide sequence ID" value="NZ_CP159218.1"/>
</dbReference>
<dbReference type="EMBL" id="CP159218">
    <property type="protein sequence ID" value="XCG62525.1"/>
    <property type="molecule type" value="Genomic_DNA"/>
</dbReference>
<sequence length="181" mass="19135">MEHVPLRGPVVFVANHTNFIDGAVLFGLLPRRTSFLIKAEAVTGALGWLLDHVGQYAINRTAPQRDPLLKALEQLKQGGCIGVFPEGSRGAGLVESVFNGAGWLAVRTGAVVVPIAIRGTTRPTGSGRRFRPFVDVSIGESFTVQPGSGKRAVDAATALIQQRLSARVAELDAQLAARDAA</sequence>
<gene>
    <name evidence="4" type="ORF">ABLG96_14880</name>
</gene>
<dbReference type="SUPFAM" id="SSF69593">
    <property type="entry name" value="Glycerol-3-phosphate (1)-acyltransferase"/>
    <property type="match status" value="1"/>
</dbReference>
<dbReference type="PANTHER" id="PTHR10434:SF11">
    <property type="entry name" value="1-ACYL-SN-GLYCEROL-3-PHOSPHATE ACYLTRANSFERASE"/>
    <property type="match status" value="1"/>
</dbReference>
<dbReference type="InterPro" id="IPR002123">
    <property type="entry name" value="Plipid/glycerol_acylTrfase"/>
</dbReference>
<evidence type="ECO:0000259" key="3">
    <source>
        <dbReference type="SMART" id="SM00563"/>
    </source>
</evidence>
<evidence type="ECO:0000256" key="1">
    <source>
        <dbReference type="ARBA" id="ARBA00022679"/>
    </source>
</evidence>
<dbReference type="GO" id="GO:0003841">
    <property type="term" value="F:1-acylglycerol-3-phosphate O-acyltransferase activity"/>
    <property type="evidence" value="ECO:0007669"/>
    <property type="project" value="TreeGrafter"/>
</dbReference>
<dbReference type="SMART" id="SM00563">
    <property type="entry name" value="PlsC"/>
    <property type="match status" value="1"/>
</dbReference>